<keyword evidence="2" id="KW-1185">Reference proteome</keyword>
<sequence>MTKNQIQTFAKNYSDKDFDRIKFDWNGKHEGDFEDKNYDFRMKLCETIKNDFSYSSEKLILDLYLELSKCAKETFGVYNSFHLFANELLERTGIKYFDEYIEGASKSMDTGLSSGRLDLSNERVSEILSHIKSKMANSENESEIRGYDYMLKRFEWLSENNEK</sequence>
<protein>
    <submittedName>
        <fullName evidence="1">Uncharacterized protein</fullName>
    </submittedName>
</protein>
<evidence type="ECO:0000313" key="2">
    <source>
        <dbReference type="Proteomes" id="UP001176806"/>
    </source>
</evidence>
<accession>A0ABT8WQD6</accession>
<gene>
    <name evidence="1" type="ORF">Q4Q40_14380</name>
</gene>
<comment type="caution">
    <text evidence="1">The sequence shown here is derived from an EMBL/GenBank/DDBJ whole genome shotgun (WGS) entry which is preliminary data.</text>
</comment>
<proteinExistence type="predicted"/>
<dbReference type="RefSeq" id="WP_303302577.1">
    <property type="nucleotide sequence ID" value="NZ_BAABDA010000055.1"/>
</dbReference>
<evidence type="ECO:0000313" key="1">
    <source>
        <dbReference type="EMBL" id="MDO5975380.1"/>
    </source>
</evidence>
<reference evidence="1" key="1">
    <citation type="submission" date="2023-07" db="EMBL/GenBank/DDBJ databases">
        <title>Two novel species in the genus Flavivirga.</title>
        <authorList>
            <person name="Kwon K."/>
        </authorList>
    </citation>
    <scope>NUCLEOTIDE SEQUENCE</scope>
    <source>
        <strain evidence="1">KACC 14158</strain>
    </source>
</reference>
<dbReference type="EMBL" id="JAUOEL010000005">
    <property type="protein sequence ID" value="MDO5975380.1"/>
    <property type="molecule type" value="Genomic_DNA"/>
</dbReference>
<name>A0ABT8WQD6_9FLAO</name>
<organism evidence="1 2">
    <name type="scientific">Flavivirga jejuensis</name>
    <dbReference type="NCBI Taxonomy" id="870487"/>
    <lineage>
        <taxon>Bacteria</taxon>
        <taxon>Pseudomonadati</taxon>
        <taxon>Bacteroidota</taxon>
        <taxon>Flavobacteriia</taxon>
        <taxon>Flavobacteriales</taxon>
        <taxon>Flavobacteriaceae</taxon>
        <taxon>Flavivirga</taxon>
    </lineage>
</organism>
<dbReference type="Proteomes" id="UP001176806">
    <property type="component" value="Unassembled WGS sequence"/>
</dbReference>